<dbReference type="InterPro" id="IPR008407">
    <property type="entry name" value="Brnchd-chn_aa_trnsp_AzlD"/>
</dbReference>
<feature type="transmembrane region" description="Helical" evidence="1">
    <location>
        <begin position="6"/>
        <end position="29"/>
    </location>
</feature>
<dbReference type="Proteomes" id="UP000007257">
    <property type="component" value="Chromosome"/>
</dbReference>
<name>A0A0H3FDT7_RAHSY</name>
<reference evidence="3" key="1">
    <citation type="submission" date="2011-01" db="EMBL/GenBank/DDBJ databases">
        <title>Complete sequence of chromosome of Rahnella sp. Y9602.</title>
        <authorList>
            <consortium name="US DOE Joint Genome Institute"/>
            <person name="Lucas S."/>
            <person name="Copeland A."/>
            <person name="Lapidus A."/>
            <person name="Cheng J.-F."/>
            <person name="Goodwin L."/>
            <person name="Pitluck S."/>
            <person name="Lu M."/>
            <person name="Detter J.C."/>
            <person name="Han C."/>
            <person name="Tapia R."/>
            <person name="Land M."/>
            <person name="Hauser L."/>
            <person name="Kyrpides N."/>
            <person name="Ivanova N."/>
            <person name="Ovchinnikova G."/>
            <person name="Pagani I."/>
            <person name="Sobecky P.A."/>
            <person name="Martinez R.J."/>
            <person name="Woyke T."/>
        </authorList>
    </citation>
    <scope>NUCLEOTIDE SEQUENCE [LARGE SCALE GENOMIC DNA]</scope>
    <source>
        <strain evidence="3">Y9602</strain>
    </source>
</reference>
<dbReference type="HOGENOM" id="CLU_159912_0_0_6"/>
<reference evidence="2 3" key="2">
    <citation type="journal article" date="2012" name="J. Bacteriol.">
        <title>Complete Genome Sequence of Rahnella sp. Strain Y9602, a Gammaproteobacterium Isolate from Metal- and Radionuclide-Contaminated Soil.</title>
        <authorList>
            <person name="Martinez R.J."/>
            <person name="Bruce D."/>
            <person name="Detter C."/>
            <person name="Goodwin L.A."/>
            <person name="Han J."/>
            <person name="Han C.S."/>
            <person name="Held B."/>
            <person name="Land M.L."/>
            <person name="Mikhailova N."/>
            <person name="Nolan M."/>
            <person name="Pennacchio L."/>
            <person name="Pitluck S."/>
            <person name="Tapia R."/>
            <person name="Woyke T."/>
            <person name="Sobecky P.A."/>
        </authorList>
    </citation>
    <scope>NUCLEOTIDE SEQUENCE [LARGE SCALE GENOMIC DNA]</scope>
    <source>
        <strain evidence="2 3">Y9602</strain>
    </source>
</reference>
<dbReference type="EMBL" id="CP002505">
    <property type="protein sequence ID" value="ADW75206.1"/>
    <property type="molecule type" value="Genomic_DNA"/>
</dbReference>
<sequence precursor="true">MTSHSLMIAGIAVLAAGTFLMRVAGYRLGSRLNFSPATQTMLSDAATTLLLAVAATSALFEGQHFAGYARVTGVSVALFLAWRKAPLMVIIIAAAAVTALLRGFGIQ</sequence>
<keyword evidence="1" id="KW-0812">Transmembrane</keyword>
<dbReference type="AlphaFoldDB" id="A0A0H3FDT7"/>
<protein>
    <submittedName>
        <fullName evidence="2">Branched-chain amino acid transport</fullName>
    </submittedName>
</protein>
<evidence type="ECO:0000313" key="2">
    <source>
        <dbReference type="EMBL" id="ADW75206.1"/>
    </source>
</evidence>
<organism evidence="2 3">
    <name type="scientific">Rahnella sp. (strain Y9602)</name>
    <dbReference type="NCBI Taxonomy" id="2703885"/>
    <lineage>
        <taxon>Bacteria</taxon>
        <taxon>Pseudomonadati</taxon>
        <taxon>Pseudomonadota</taxon>
        <taxon>Gammaproteobacteria</taxon>
        <taxon>Enterobacterales</taxon>
        <taxon>Yersiniaceae</taxon>
        <taxon>Rahnella</taxon>
    </lineage>
</organism>
<keyword evidence="1" id="KW-0472">Membrane</keyword>
<dbReference type="GeneID" id="95420133"/>
<accession>A0A0H3FDT7</accession>
<feature type="transmembrane region" description="Helical" evidence="1">
    <location>
        <begin position="41"/>
        <end position="60"/>
    </location>
</feature>
<dbReference type="eggNOG" id="ENOG5032T1U">
    <property type="taxonomic scope" value="Bacteria"/>
</dbReference>
<feature type="transmembrane region" description="Helical" evidence="1">
    <location>
        <begin position="80"/>
        <end position="101"/>
    </location>
</feature>
<dbReference type="RefSeq" id="WP_013576897.1">
    <property type="nucleotide sequence ID" value="NC_015061.1"/>
</dbReference>
<dbReference type="KEGG" id="rah:Rahaq_3616"/>
<evidence type="ECO:0000313" key="3">
    <source>
        <dbReference type="Proteomes" id="UP000007257"/>
    </source>
</evidence>
<gene>
    <name evidence="2" type="ordered locus">Rahaq_3616</name>
</gene>
<dbReference type="OrthoDB" id="6694704at2"/>
<evidence type="ECO:0000256" key="1">
    <source>
        <dbReference type="SAM" id="Phobius"/>
    </source>
</evidence>
<proteinExistence type="predicted"/>
<keyword evidence="1" id="KW-1133">Transmembrane helix</keyword>
<dbReference type="Pfam" id="PF05437">
    <property type="entry name" value="AzlD"/>
    <property type="match status" value="1"/>
</dbReference>